<sequence>MTMGADQFEKPRDQDIFFNWYFVALYAGAIPGFTATVYVQDRVSWALGFGLCATAGSIGVAALLLGARFYHKPSAQGSPFTDLARVLVAAIRKRRIAVPPNNLGYCYGPHEAGKPPSSSDVPSQNFSFLSRAALISQGDTNPDGSIAKPWRLCTVQQAEDFKALIRILPLWTSSIILSVLIAIQSSLTVLQALTMDRSLGHHFTIPAGSLQVVNLIAMSFFLSLLDRLLLPPWHCLIRHIPTPLQRIGLGHVLNAAAMAASALVEQRRSTIVHAHNAEGRAGWIVPMSALWLVLPLTMTGAGEALHFPGQVR</sequence>
<keyword evidence="4 6" id="KW-1133">Transmembrane helix</keyword>
<dbReference type="GO" id="GO:0016020">
    <property type="term" value="C:membrane"/>
    <property type="evidence" value="ECO:0007669"/>
    <property type="project" value="UniProtKB-SubCell"/>
</dbReference>
<evidence type="ECO:0000256" key="2">
    <source>
        <dbReference type="ARBA" id="ARBA00005982"/>
    </source>
</evidence>
<dbReference type="PANTHER" id="PTHR11654">
    <property type="entry name" value="OLIGOPEPTIDE TRANSPORTER-RELATED"/>
    <property type="match status" value="1"/>
</dbReference>
<dbReference type="Proteomes" id="UP000797356">
    <property type="component" value="Chromosome 4"/>
</dbReference>
<protein>
    <submittedName>
        <fullName evidence="7">Uncharacterized protein</fullName>
    </submittedName>
</protein>
<feature type="transmembrane region" description="Helical" evidence="6">
    <location>
        <begin position="20"/>
        <end position="39"/>
    </location>
</feature>
<organism evidence="7 8">
    <name type="scientific">Cocos nucifera</name>
    <name type="common">Coconut palm</name>
    <dbReference type="NCBI Taxonomy" id="13894"/>
    <lineage>
        <taxon>Eukaryota</taxon>
        <taxon>Viridiplantae</taxon>
        <taxon>Streptophyta</taxon>
        <taxon>Embryophyta</taxon>
        <taxon>Tracheophyta</taxon>
        <taxon>Spermatophyta</taxon>
        <taxon>Magnoliopsida</taxon>
        <taxon>Liliopsida</taxon>
        <taxon>Arecaceae</taxon>
        <taxon>Arecoideae</taxon>
        <taxon>Cocoseae</taxon>
        <taxon>Attaleinae</taxon>
        <taxon>Cocos</taxon>
    </lineage>
</organism>
<keyword evidence="8" id="KW-1185">Reference proteome</keyword>
<evidence type="ECO:0000256" key="3">
    <source>
        <dbReference type="ARBA" id="ARBA00022692"/>
    </source>
</evidence>
<accession>A0A8K0N0W1</accession>
<gene>
    <name evidence="7" type="ORF">COCNU_04G012970</name>
</gene>
<dbReference type="InterPro" id="IPR036259">
    <property type="entry name" value="MFS_trans_sf"/>
</dbReference>
<evidence type="ECO:0000256" key="1">
    <source>
        <dbReference type="ARBA" id="ARBA00004141"/>
    </source>
</evidence>
<dbReference type="OrthoDB" id="8904098at2759"/>
<feature type="transmembrane region" description="Helical" evidence="6">
    <location>
        <begin position="45"/>
        <end position="65"/>
    </location>
</feature>
<name>A0A8K0N0W1_COCNU</name>
<keyword evidence="5 6" id="KW-0472">Membrane</keyword>
<reference evidence="7" key="1">
    <citation type="journal article" date="2017" name="Gigascience">
        <title>The genome draft of coconut (Cocos nucifera).</title>
        <authorList>
            <person name="Xiao Y."/>
            <person name="Xu P."/>
            <person name="Fan H."/>
            <person name="Baudouin L."/>
            <person name="Xia W."/>
            <person name="Bocs S."/>
            <person name="Xu J."/>
            <person name="Li Q."/>
            <person name="Guo A."/>
            <person name="Zhou L."/>
            <person name="Li J."/>
            <person name="Wu Y."/>
            <person name="Ma Z."/>
            <person name="Armero A."/>
            <person name="Issali A.E."/>
            <person name="Liu N."/>
            <person name="Peng M."/>
            <person name="Yang Y."/>
        </authorList>
    </citation>
    <scope>NUCLEOTIDE SEQUENCE</scope>
    <source>
        <tissue evidence="7">Spear leaf of Hainan Tall coconut</tissue>
    </source>
</reference>
<comment type="subcellular location">
    <subcellularLocation>
        <location evidence="1">Membrane</location>
        <topology evidence="1">Multi-pass membrane protein</topology>
    </subcellularLocation>
</comment>
<evidence type="ECO:0000256" key="5">
    <source>
        <dbReference type="ARBA" id="ARBA00023136"/>
    </source>
</evidence>
<reference evidence="7" key="2">
    <citation type="submission" date="2019-07" db="EMBL/GenBank/DDBJ databases">
        <authorList>
            <person name="Yang Y."/>
            <person name="Bocs S."/>
            <person name="Baudouin L."/>
        </authorList>
    </citation>
    <scope>NUCLEOTIDE SEQUENCE</scope>
    <source>
        <tissue evidence="7">Spear leaf of Hainan Tall coconut</tissue>
    </source>
</reference>
<evidence type="ECO:0000256" key="6">
    <source>
        <dbReference type="SAM" id="Phobius"/>
    </source>
</evidence>
<dbReference type="InterPro" id="IPR000109">
    <property type="entry name" value="POT_fam"/>
</dbReference>
<comment type="similarity">
    <text evidence="2">Belongs to the major facilitator superfamily. Proton-dependent oligopeptide transporter (POT/PTR) (TC 2.A.17) family.</text>
</comment>
<evidence type="ECO:0000256" key="4">
    <source>
        <dbReference type="ARBA" id="ARBA00022989"/>
    </source>
</evidence>
<proteinExistence type="inferred from homology"/>
<dbReference type="Pfam" id="PF00854">
    <property type="entry name" value="PTR2"/>
    <property type="match status" value="1"/>
</dbReference>
<keyword evidence="3 6" id="KW-0812">Transmembrane</keyword>
<dbReference type="SUPFAM" id="SSF103473">
    <property type="entry name" value="MFS general substrate transporter"/>
    <property type="match status" value="1"/>
</dbReference>
<comment type="caution">
    <text evidence="7">The sequence shown here is derived from an EMBL/GenBank/DDBJ whole genome shotgun (WGS) entry which is preliminary data.</text>
</comment>
<dbReference type="Gene3D" id="1.20.1250.20">
    <property type="entry name" value="MFS general substrate transporter like domains"/>
    <property type="match status" value="1"/>
</dbReference>
<feature type="transmembrane region" description="Helical" evidence="6">
    <location>
        <begin position="203"/>
        <end position="225"/>
    </location>
</feature>
<evidence type="ECO:0000313" key="7">
    <source>
        <dbReference type="EMBL" id="KAG1338991.1"/>
    </source>
</evidence>
<evidence type="ECO:0000313" key="8">
    <source>
        <dbReference type="Proteomes" id="UP000797356"/>
    </source>
</evidence>
<dbReference type="GO" id="GO:0022857">
    <property type="term" value="F:transmembrane transporter activity"/>
    <property type="evidence" value="ECO:0007669"/>
    <property type="project" value="InterPro"/>
</dbReference>
<feature type="transmembrane region" description="Helical" evidence="6">
    <location>
        <begin position="163"/>
        <end position="183"/>
    </location>
</feature>
<dbReference type="AlphaFoldDB" id="A0A8K0N0W1"/>
<dbReference type="EMBL" id="CM017875">
    <property type="protein sequence ID" value="KAG1338991.1"/>
    <property type="molecule type" value="Genomic_DNA"/>
</dbReference>